<keyword evidence="1" id="KW-0175">Coiled coil</keyword>
<reference evidence="5" key="1">
    <citation type="journal article" date="2017" name="Plant J.">
        <title>The pomegranate (Punica granatum L.) genome and the genomics of punicalagin biosynthesis.</title>
        <authorList>
            <person name="Qin G."/>
            <person name="Xu C."/>
            <person name="Ming R."/>
            <person name="Tang H."/>
            <person name="Guyot R."/>
            <person name="Kramer E.M."/>
            <person name="Hu Y."/>
            <person name="Yi X."/>
            <person name="Qi Y."/>
            <person name="Xu X."/>
            <person name="Gao Z."/>
            <person name="Pan H."/>
            <person name="Jian J."/>
            <person name="Tian Y."/>
            <person name="Yue Z."/>
            <person name="Xu Y."/>
        </authorList>
    </citation>
    <scope>NUCLEOTIDE SEQUENCE [LARGE SCALE GENOMIC DNA]</scope>
    <source>
        <strain evidence="5">cv. Dabenzi</strain>
    </source>
</reference>
<feature type="region of interest" description="Disordered" evidence="2">
    <location>
        <begin position="10"/>
        <end position="58"/>
    </location>
</feature>
<feature type="region of interest" description="Disordered" evidence="2">
    <location>
        <begin position="151"/>
        <end position="176"/>
    </location>
</feature>
<feature type="coiled-coil region" evidence="1">
    <location>
        <begin position="69"/>
        <end position="96"/>
    </location>
</feature>
<proteinExistence type="predicted"/>
<feature type="compositionally biased region" description="Acidic residues" evidence="2">
    <location>
        <begin position="27"/>
        <end position="50"/>
    </location>
</feature>
<dbReference type="GO" id="GO:0000398">
    <property type="term" value="P:mRNA splicing, via spliceosome"/>
    <property type="evidence" value="ECO:0007669"/>
    <property type="project" value="InterPro"/>
</dbReference>
<comment type="caution">
    <text evidence="4">The sequence shown here is derived from an EMBL/GenBank/DDBJ whole genome shotgun (WGS) entry which is preliminary data.</text>
</comment>
<organism evidence="4 5">
    <name type="scientific">Punica granatum</name>
    <name type="common">Pomegranate</name>
    <dbReference type="NCBI Taxonomy" id="22663"/>
    <lineage>
        <taxon>Eukaryota</taxon>
        <taxon>Viridiplantae</taxon>
        <taxon>Streptophyta</taxon>
        <taxon>Embryophyta</taxon>
        <taxon>Tracheophyta</taxon>
        <taxon>Spermatophyta</taxon>
        <taxon>Magnoliopsida</taxon>
        <taxon>eudicotyledons</taxon>
        <taxon>Gunneridae</taxon>
        <taxon>Pentapetalae</taxon>
        <taxon>rosids</taxon>
        <taxon>malvids</taxon>
        <taxon>Myrtales</taxon>
        <taxon>Lythraceae</taxon>
        <taxon>Punica</taxon>
    </lineage>
</organism>
<name>A0A218Y3Z5_PUNGR</name>
<sequence>MWYLLPKSSLNDGLVDMNTDPKVMSMAEDDTDDDVWEAKDGDEDETERDDFDLSGRRDRVDDVLERDNLRHLEQRMEQMDQRMDSMMEQLTQQMAALMENQNRENPNSNPNPNPEQEESGEESEGEIYFVEYDSYSEGDVNIFIEEGPSDNAFFLTGGDGEPEFNEDDEEDDKGYDENWKFDEFEGNDMGVFAFAKYDEDDKEVDAVWEAIDKRMDSQRKDRKEARLK</sequence>
<feature type="region of interest" description="Disordered" evidence="2">
    <location>
        <begin position="102"/>
        <end position="126"/>
    </location>
</feature>
<dbReference type="Proteomes" id="UP000197138">
    <property type="component" value="Unassembled WGS sequence"/>
</dbReference>
<feature type="compositionally biased region" description="Acidic residues" evidence="2">
    <location>
        <begin position="115"/>
        <end position="125"/>
    </location>
</feature>
<dbReference type="Pfam" id="PF06424">
    <property type="entry name" value="PRP1_N"/>
    <property type="match status" value="1"/>
</dbReference>
<evidence type="ECO:0000256" key="2">
    <source>
        <dbReference type="SAM" id="MobiDB-lite"/>
    </source>
</evidence>
<feature type="domain" description="PRP1 splicing factor N-terminal" evidence="3">
    <location>
        <begin position="165"/>
        <end position="227"/>
    </location>
</feature>
<dbReference type="EMBL" id="MTKT01000189">
    <property type="protein sequence ID" value="OWM91539.1"/>
    <property type="molecule type" value="Genomic_DNA"/>
</dbReference>
<protein>
    <recommendedName>
        <fullName evidence="3">PRP1 splicing factor N-terminal domain-containing protein</fullName>
    </recommendedName>
</protein>
<dbReference type="InterPro" id="IPR010491">
    <property type="entry name" value="PRP1_N"/>
</dbReference>
<feature type="compositionally biased region" description="Acidic residues" evidence="2">
    <location>
        <begin position="160"/>
        <end position="174"/>
    </location>
</feature>
<gene>
    <name evidence="4" type="ORF">CDL15_Pgr024863</name>
</gene>
<dbReference type="AlphaFoldDB" id="A0A218Y3Z5"/>
<accession>A0A218Y3Z5</accession>
<evidence type="ECO:0000313" key="5">
    <source>
        <dbReference type="Proteomes" id="UP000197138"/>
    </source>
</evidence>
<evidence type="ECO:0000256" key="1">
    <source>
        <dbReference type="SAM" id="Coils"/>
    </source>
</evidence>
<evidence type="ECO:0000259" key="3">
    <source>
        <dbReference type="Pfam" id="PF06424"/>
    </source>
</evidence>
<evidence type="ECO:0000313" key="4">
    <source>
        <dbReference type="EMBL" id="OWM91539.1"/>
    </source>
</evidence>